<dbReference type="PROSITE" id="PS50174">
    <property type="entry name" value="G_PATCH"/>
    <property type="match status" value="1"/>
</dbReference>
<dbReference type="Pfam" id="PF01150">
    <property type="entry name" value="GDA1_CD39"/>
    <property type="match status" value="1"/>
</dbReference>
<name>W6UL64_ECHGR</name>
<dbReference type="AlphaFoldDB" id="W6UL64"/>
<evidence type="ECO:0000259" key="4">
    <source>
        <dbReference type="PROSITE" id="PS50174"/>
    </source>
</evidence>
<evidence type="ECO:0000256" key="3">
    <source>
        <dbReference type="SAM" id="Phobius"/>
    </source>
</evidence>
<dbReference type="CTD" id="36339074"/>
<dbReference type="OrthoDB" id="515366at2759"/>
<keyword evidence="3" id="KW-0472">Membrane</keyword>
<dbReference type="GO" id="GO:0003676">
    <property type="term" value="F:nucleic acid binding"/>
    <property type="evidence" value="ECO:0007669"/>
    <property type="project" value="InterPro"/>
</dbReference>
<dbReference type="PANTHER" id="PTHR20923">
    <property type="entry name" value="BAT4 PROTEIN-RELATED"/>
    <property type="match status" value="1"/>
</dbReference>
<dbReference type="GeneID" id="36339074"/>
<gene>
    <name evidence="5" type="ORF">EGR_03359</name>
</gene>
<dbReference type="Proteomes" id="UP000019149">
    <property type="component" value="Unassembled WGS sequence"/>
</dbReference>
<dbReference type="SMART" id="SM00443">
    <property type="entry name" value="G_patch"/>
    <property type="match status" value="1"/>
</dbReference>
<evidence type="ECO:0000256" key="2">
    <source>
        <dbReference type="ARBA" id="ARBA00022801"/>
    </source>
</evidence>
<dbReference type="EMBL" id="APAU02000017">
    <property type="protein sequence ID" value="EUB61813.1"/>
    <property type="molecule type" value="Genomic_DNA"/>
</dbReference>
<keyword evidence="3" id="KW-0812">Transmembrane</keyword>
<keyword evidence="6" id="KW-1185">Reference proteome</keyword>
<feature type="transmembrane region" description="Helical" evidence="3">
    <location>
        <begin position="166"/>
        <end position="184"/>
    </location>
</feature>
<evidence type="ECO:0000313" key="5">
    <source>
        <dbReference type="EMBL" id="EUB61813.1"/>
    </source>
</evidence>
<comment type="similarity">
    <text evidence="1">Belongs to the GDA1/CD39 NTPase family.</text>
</comment>
<proteinExistence type="inferred from homology"/>
<keyword evidence="2" id="KW-0378">Hydrolase</keyword>
<dbReference type="STRING" id="6210.W6UL64"/>
<accession>W6UL64</accession>
<feature type="domain" description="G-patch" evidence="4">
    <location>
        <begin position="424"/>
        <end position="487"/>
    </location>
</feature>
<protein>
    <submittedName>
        <fullName evidence="5">Protein BAT4</fullName>
    </submittedName>
</protein>
<dbReference type="InterPro" id="IPR039146">
    <property type="entry name" value="GPANK1"/>
</dbReference>
<evidence type="ECO:0000313" key="6">
    <source>
        <dbReference type="Proteomes" id="UP000019149"/>
    </source>
</evidence>
<dbReference type="PANTHER" id="PTHR20923:SF1">
    <property type="entry name" value="G PATCH DOMAIN AND ANKYRIN REPEAT-CONTAINING PROTEIN 1"/>
    <property type="match status" value="1"/>
</dbReference>
<dbReference type="InterPro" id="IPR000467">
    <property type="entry name" value="G_patch_dom"/>
</dbReference>
<reference evidence="5 6" key="1">
    <citation type="journal article" date="2013" name="Nat. Genet.">
        <title>The genome of the hydatid tapeworm Echinococcus granulosus.</title>
        <authorList>
            <person name="Zheng H."/>
            <person name="Zhang W."/>
            <person name="Zhang L."/>
            <person name="Zhang Z."/>
            <person name="Li J."/>
            <person name="Lu G."/>
            <person name="Zhu Y."/>
            <person name="Wang Y."/>
            <person name="Huang Y."/>
            <person name="Liu J."/>
            <person name="Kang H."/>
            <person name="Chen J."/>
            <person name="Wang L."/>
            <person name="Chen A."/>
            <person name="Yu S."/>
            <person name="Gao Z."/>
            <person name="Jin L."/>
            <person name="Gu W."/>
            <person name="Wang Z."/>
            <person name="Zhao L."/>
            <person name="Shi B."/>
            <person name="Wen H."/>
            <person name="Lin R."/>
            <person name="Jones M.K."/>
            <person name="Brejova B."/>
            <person name="Vinar T."/>
            <person name="Zhao G."/>
            <person name="McManus D.P."/>
            <person name="Chen Z."/>
            <person name="Zhou Y."/>
            <person name="Wang S."/>
        </authorList>
    </citation>
    <scope>NUCLEOTIDE SEQUENCE [LARGE SCALE GENOMIC DNA]</scope>
</reference>
<dbReference type="InterPro" id="IPR000407">
    <property type="entry name" value="GDA1_CD39_NTPase"/>
</dbReference>
<evidence type="ECO:0000256" key="1">
    <source>
        <dbReference type="ARBA" id="ARBA00009283"/>
    </source>
</evidence>
<sequence length="770" mass="85120">MKSNPRAVTSWFATSDTWFSVLRSWKSIPCVWSLLNYTPSSAVCFKASWIINVLHSGFGFPRTYTNLHPIDKLSGIEVQWSLDFECHSWSRWWHPFADLLLVVTASFAHILPSSALQFDDPLGLGILTAILGGTCSIATPCSPEFKRLLAEEPSYPVVGFTHRQTAALLLLLFIFTCLSIYIYYICCRKQLQRFGFVGSHSPPCCAAPLLLPFKQLWRSPKLANNGVVLGGVGSGGSVGGGGKRIPSGNYHYSKISSPSLHVNFRSSNSLPSFENFQDSRVVPLGLCFASSPPCHPGLISAAQPYPSGFYPASRAVEVSRVHTRSLLSKHFVRELEATNCANNSPDKVMDSNSSLNGEEARDFYLGLFADEKAELGPLNASRQLQSSCSSNCDPTSRSHISSLHHQIAVLSKEPIRPSSLLIPPSNRGYKMLRRLGWIDFADMDISVSFADVGTSSAGGLGRQGQGRRFPIATVLKSDRLGFGATTKSRPRITHFAPNDIKAVVSRPLSSRKNWPLRLDKRLQAKRIKAEKLKEIRFRQEFYFDDDQLKFPAYRMGELHALYYAIAAPFKAIPRHNRKHGRQMQTCYERAVKRGFTSSTAVSVPVVPSVVDPEEAEADSSFERYLCEMLGQERANKVVAGVRRGRSTTEPSTNSNTAVPMRLAYGGTANGALPFGRRYIAATESLVGSSDHSSALESHSKAAKRSVPAGLDFDYDKFKEFMTTPLEDLKQKQKESKATLSSLDTELKVRTEVPRPSGPRILCLFNINQSS</sequence>
<organism evidence="5 6">
    <name type="scientific">Echinococcus granulosus</name>
    <name type="common">Hydatid tapeworm</name>
    <dbReference type="NCBI Taxonomy" id="6210"/>
    <lineage>
        <taxon>Eukaryota</taxon>
        <taxon>Metazoa</taxon>
        <taxon>Spiralia</taxon>
        <taxon>Lophotrochozoa</taxon>
        <taxon>Platyhelminthes</taxon>
        <taxon>Cestoda</taxon>
        <taxon>Eucestoda</taxon>
        <taxon>Cyclophyllidea</taxon>
        <taxon>Taeniidae</taxon>
        <taxon>Echinococcus</taxon>
        <taxon>Echinococcus granulosus group</taxon>
    </lineage>
</organism>
<comment type="caution">
    <text evidence="5">The sequence shown here is derived from an EMBL/GenBank/DDBJ whole genome shotgun (WGS) entry which is preliminary data.</text>
</comment>
<dbReference type="GO" id="GO:0016787">
    <property type="term" value="F:hydrolase activity"/>
    <property type="evidence" value="ECO:0007669"/>
    <property type="project" value="UniProtKB-KW"/>
</dbReference>
<dbReference type="RefSeq" id="XP_024353009.1">
    <property type="nucleotide sequence ID" value="XM_024492608.1"/>
</dbReference>
<keyword evidence="3" id="KW-1133">Transmembrane helix</keyword>
<dbReference type="KEGG" id="egl:EGR_03359"/>